<proteinExistence type="predicted"/>
<protein>
    <submittedName>
        <fullName evidence="1">S-layer protein</fullName>
    </submittedName>
</protein>
<comment type="caution">
    <text evidence="1">The sequence shown here is derived from an EMBL/GenBank/DDBJ whole genome shotgun (WGS) entry which is preliminary data.</text>
</comment>
<dbReference type="PATRIC" id="fig|1302272.5.peg.2463"/>
<name>A0A0R1HSP8_9LACO</name>
<dbReference type="Proteomes" id="UP000050911">
    <property type="component" value="Unassembled WGS sequence"/>
</dbReference>
<accession>A0A0R1HSP8</accession>
<keyword evidence="2" id="KW-1185">Reference proteome</keyword>
<gene>
    <name evidence="1" type="ORF">FC96_GL002416</name>
</gene>
<sequence>MTQYYQLKGVIVMKTYQLVLTAGAMLAIGGTGMKTATAKTPQKIVSNRTMTTPAATRNVVPTGRNALYSKAGFMRSKKTVASMATMKRLASSTNSRDYFRVYQIATTNKGAVYYKMVSFDGKYRGWVYGGRTAGNFAGGLKTAQTTQQESLPLVLRGYSLGGGGNDLWNAPQWTQYKAAKRSWAGYRAGDTFVIRDAVTKTREGSLYYLVTDERDSAVHGWIYAAGLEAPAEAQPEMPTTTTTYVTVVYKDSAGQTVGSYLWNIPEADFRPQANKVAGARMQDVLNTTVSLWDVAKQNVPAGHTFTSSSTPEAEKVVLGGTFTITVK</sequence>
<evidence type="ECO:0000313" key="1">
    <source>
        <dbReference type="EMBL" id="KRK47491.1"/>
    </source>
</evidence>
<reference evidence="1 2" key="1">
    <citation type="journal article" date="2015" name="Genome Announc.">
        <title>Expanding the biotechnology potential of lactobacilli through comparative genomics of 213 strains and associated genera.</title>
        <authorList>
            <person name="Sun Z."/>
            <person name="Harris H.M."/>
            <person name="McCann A."/>
            <person name="Guo C."/>
            <person name="Argimon S."/>
            <person name="Zhang W."/>
            <person name="Yang X."/>
            <person name="Jeffery I.B."/>
            <person name="Cooney J.C."/>
            <person name="Kagawa T.F."/>
            <person name="Liu W."/>
            <person name="Song Y."/>
            <person name="Salvetti E."/>
            <person name="Wrobel A."/>
            <person name="Rasinkangas P."/>
            <person name="Parkhill J."/>
            <person name="Rea M.C."/>
            <person name="O'Sullivan O."/>
            <person name="Ritari J."/>
            <person name="Douillard F.P."/>
            <person name="Paul Ross R."/>
            <person name="Yang R."/>
            <person name="Briner A.E."/>
            <person name="Felis G.E."/>
            <person name="de Vos W.M."/>
            <person name="Barrangou R."/>
            <person name="Klaenhammer T.R."/>
            <person name="Caufield P.W."/>
            <person name="Cui Y."/>
            <person name="Zhang H."/>
            <person name="O'Toole P.W."/>
        </authorList>
    </citation>
    <scope>NUCLEOTIDE SEQUENCE [LARGE SCALE GENOMIC DNA]</scope>
    <source>
        <strain evidence="1 2">JCM 15530</strain>
    </source>
</reference>
<evidence type="ECO:0000313" key="2">
    <source>
        <dbReference type="Proteomes" id="UP000050911"/>
    </source>
</evidence>
<dbReference type="EMBL" id="AZCX01000008">
    <property type="protein sequence ID" value="KRK47491.1"/>
    <property type="molecule type" value="Genomic_DNA"/>
</dbReference>
<organism evidence="1 2">
    <name type="scientific">Secundilactobacillus kimchicus JCM 15530</name>
    <dbReference type="NCBI Taxonomy" id="1302272"/>
    <lineage>
        <taxon>Bacteria</taxon>
        <taxon>Bacillati</taxon>
        <taxon>Bacillota</taxon>
        <taxon>Bacilli</taxon>
        <taxon>Lactobacillales</taxon>
        <taxon>Lactobacillaceae</taxon>
        <taxon>Secundilactobacillus</taxon>
    </lineage>
</organism>
<dbReference type="STRING" id="1302272.FC96_GL002416"/>
<dbReference type="AlphaFoldDB" id="A0A0R1HSP8"/>